<accession>A0A562MGZ8</accession>
<protein>
    <submittedName>
        <fullName evidence="1">Uncharacterized protein</fullName>
    </submittedName>
</protein>
<dbReference type="Proteomes" id="UP000315908">
    <property type="component" value="Unassembled WGS sequence"/>
</dbReference>
<evidence type="ECO:0000313" key="2">
    <source>
        <dbReference type="Proteomes" id="UP000315908"/>
    </source>
</evidence>
<name>A0A562MGZ8_9SPHI</name>
<organism evidence="1 2">
    <name type="scientific">Sphingobacterium siyangense</name>
    <dbReference type="NCBI Taxonomy" id="459529"/>
    <lineage>
        <taxon>Bacteria</taxon>
        <taxon>Pseudomonadati</taxon>
        <taxon>Bacteroidota</taxon>
        <taxon>Sphingobacteriia</taxon>
        <taxon>Sphingobacteriales</taxon>
        <taxon>Sphingobacteriaceae</taxon>
        <taxon>Sphingobacterium</taxon>
    </lineage>
</organism>
<proteinExistence type="predicted"/>
<sequence length="56" mass="7053">MNIYLARPLLIFDNTQYIKRFRRTSIEYLKPFLMNYIKINFHTDKLYHQCRFGIFF</sequence>
<evidence type="ECO:0000313" key="1">
    <source>
        <dbReference type="EMBL" id="TWI19152.1"/>
    </source>
</evidence>
<dbReference type="AlphaFoldDB" id="A0A562MGZ8"/>
<reference evidence="1 2" key="1">
    <citation type="journal article" date="2015" name="Stand. Genomic Sci.">
        <title>Genomic Encyclopedia of Bacterial and Archaeal Type Strains, Phase III: the genomes of soil and plant-associated and newly described type strains.</title>
        <authorList>
            <person name="Whitman W.B."/>
            <person name="Woyke T."/>
            <person name="Klenk H.P."/>
            <person name="Zhou Y."/>
            <person name="Lilburn T.G."/>
            <person name="Beck B.J."/>
            <person name="De Vos P."/>
            <person name="Vandamme P."/>
            <person name="Eisen J.A."/>
            <person name="Garrity G."/>
            <person name="Hugenholtz P."/>
            <person name="Kyrpides N.C."/>
        </authorList>
    </citation>
    <scope>NUCLEOTIDE SEQUENCE [LARGE SCALE GENOMIC DNA]</scope>
    <source>
        <strain evidence="1 2">CGMCC 1.6855</strain>
    </source>
</reference>
<comment type="caution">
    <text evidence="1">The sequence shown here is derived from an EMBL/GenBank/DDBJ whole genome shotgun (WGS) entry which is preliminary data.</text>
</comment>
<dbReference type="EMBL" id="VLKR01000014">
    <property type="protein sequence ID" value="TWI19152.1"/>
    <property type="molecule type" value="Genomic_DNA"/>
</dbReference>
<gene>
    <name evidence="1" type="ORF">IQ31_02898</name>
</gene>